<evidence type="ECO:0000256" key="4">
    <source>
        <dbReference type="ARBA" id="ARBA00022679"/>
    </source>
</evidence>
<dbReference type="PRINTS" id="PR00344">
    <property type="entry name" value="BCTRLSENSOR"/>
</dbReference>
<feature type="region of interest" description="Disordered" evidence="7">
    <location>
        <begin position="1"/>
        <end position="25"/>
    </location>
</feature>
<protein>
    <recommendedName>
        <fullName evidence="2">histidine kinase</fullName>
        <ecNumber evidence="2">2.7.13.3</ecNumber>
    </recommendedName>
</protein>
<dbReference type="PROSITE" id="PS50110">
    <property type="entry name" value="RESPONSE_REGULATORY"/>
    <property type="match status" value="1"/>
</dbReference>
<keyword evidence="5" id="KW-0418">Kinase</keyword>
<dbReference type="CDD" id="cd16922">
    <property type="entry name" value="HATPase_EvgS-ArcB-TorS-like"/>
    <property type="match status" value="1"/>
</dbReference>
<dbReference type="EC" id="2.7.13.3" evidence="2"/>
<dbReference type="CDD" id="cd17546">
    <property type="entry name" value="REC_hyHK_CKI1_RcsC-like"/>
    <property type="match status" value="1"/>
</dbReference>
<dbReference type="PROSITE" id="PS50109">
    <property type="entry name" value="HIS_KIN"/>
    <property type="match status" value="1"/>
</dbReference>
<dbReference type="Pfam" id="PF02518">
    <property type="entry name" value="HATPase_c"/>
    <property type="match status" value="1"/>
</dbReference>
<dbReference type="Gene3D" id="3.40.50.2300">
    <property type="match status" value="1"/>
</dbReference>
<feature type="domain" description="Response regulatory" evidence="10">
    <location>
        <begin position="487"/>
        <end position="609"/>
    </location>
</feature>
<keyword evidence="4" id="KW-0808">Transferase</keyword>
<reference evidence="11 12" key="1">
    <citation type="submission" date="2023-10" db="EMBL/GenBank/DDBJ databases">
        <title>Bacteria for the degradation of biodegradable plastic PBAT(Polybutylene adipate terephthalate).</title>
        <authorList>
            <person name="Weon H.-Y."/>
            <person name="Yeon J."/>
        </authorList>
    </citation>
    <scope>NUCLEOTIDE SEQUENCE [LARGE SCALE GENOMIC DNA]</scope>
    <source>
        <strain evidence="11 12">SBD 7-3</strain>
    </source>
</reference>
<dbReference type="EMBL" id="CP136336">
    <property type="protein sequence ID" value="WOB06673.1"/>
    <property type="molecule type" value="Genomic_DNA"/>
</dbReference>
<feature type="compositionally biased region" description="Low complexity" evidence="7">
    <location>
        <begin position="1"/>
        <end position="24"/>
    </location>
</feature>
<keyword evidence="3 6" id="KW-0597">Phosphoprotein</keyword>
<dbReference type="SUPFAM" id="SSF47384">
    <property type="entry name" value="Homodimeric domain of signal transducing histidine kinase"/>
    <property type="match status" value="1"/>
</dbReference>
<dbReference type="Pfam" id="PF00512">
    <property type="entry name" value="HisKA"/>
    <property type="match status" value="1"/>
</dbReference>
<keyword evidence="8" id="KW-1133">Transmembrane helix</keyword>
<dbReference type="Gene3D" id="1.10.287.130">
    <property type="match status" value="1"/>
</dbReference>
<evidence type="ECO:0000256" key="3">
    <source>
        <dbReference type="ARBA" id="ARBA00022553"/>
    </source>
</evidence>
<dbReference type="SUPFAM" id="SSF52172">
    <property type="entry name" value="CheY-like"/>
    <property type="match status" value="1"/>
</dbReference>
<comment type="catalytic activity">
    <reaction evidence="1">
        <text>ATP + protein L-histidine = ADP + protein N-phospho-L-histidine.</text>
        <dbReference type="EC" id="2.7.13.3"/>
    </reaction>
</comment>
<evidence type="ECO:0000313" key="11">
    <source>
        <dbReference type="EMBL" id="WOB06673.1"/>
    </source>
</evidence>
<evidence type="ECO:0000256" key="2">
    <source>
        <dbReference type="ARBA" id="ARBA00012438"/>
    </source>
</evidence>
<gene>
    <name evidence="11" type="ORF">RXV79_17285</name>
</gene>
<dbReference type="InterPro" id="IPR003661">
    <property type="entry name" value="HisK_dim/P_dom"/>
</dbReference>
<evidence type="ECO:0000256" key="8">
    <source>
        <dbReference type="SAM" id="Phobius"/>
    </source>
</evidence>
<dbReference type="InterPro" id="IPR036890">
    <property type="entry name" value="HATPase_C_sf"/>
</dbReference>
<keyword evidence="12" id="KW-1185">Reference proteome</keyword>
<feature type="transmembrane region" description="Helical" evidence="8">
    <location>
        <begin position="105"/>
        <end position="128"/>
    </location>
</feature>
<dbReference type="PANTHER" id="PTHR43047:SF64">
    <property type="entry name" value="HISTIDINE KINASE CONTAINING CHEY-HOMOLOGOUS RECEIVER DOMAIN AND PAS DOMAIN-RELATED"/>
    <property type="match status" value="1"/>
</dbReference>
<dbReference type="InterPro" id="IPR005467">
    <property type="entry name" value="His_kinase_dom"/>
</dbReference>
<dbReference type="SUPFAM" id="SSF55874">
    <property type="entry name" value="ATPase domain of HSP90 chaperone/DNA topoisomerase II/histidine kinase"/>
    <property type="match status" value="1"/>
</dbReference>
<dbReference type="CDD" id="cd00082">
    <property type="entry name" value="HisKA"/>
    <property type="match status" value="1"/>
</dbReference>
<dbReference type="InterPro" id="IPR001789">
    <property type="entry name" value="Sig_transdc_resp-reg_receiver"/>
</dbReference>
<name>A0ABZ0CUW0_9BURK</name>
<feature type="transmembrane region" description="Helical" evidence="8">
    <location>
        <begin position="40"/>
        <end position="61"/>
    </location>
</feature>
<dbReference type="Proteomes" id="UP001303946">
    <property type="component" value="Chromosome"/>
</dbReference>
<feature type="modified residue" description="4-aspartylphosphate" evidence="6">
    <location>
        <position position="539"/>
    </location>
</feature>
<dbReference type="PANTHER" id="PTHR43047">
    <property type="entry name" value="TWO-COMPONENT HISTIDINE PROTEIN KINASE"/>
    <property type="match status" value="1"/>
</dbReference>
<dbReference type="InterPro" id="IPR004358">
    <property type="entry name" value="Sig_transdc_His_kin-like_C"/>
</dbReference>
<keyword evidence="11" id="KW-0067">ATP-binding</keyword>
<dbReference type="InterPro" id="IPR036097">
    <property type="entry name" value="HisK_dim/P_sf"/>
</dbReference>
<evidence type="ECO:0000256" key="6">
    <source>
        <dbReference type="PROSITE-ProRule" id="PRU00169"/>
    </source>
</evidence>
<evidence type="ECO:0000259" key="9">
    <source>
        <dbReference type="PROSITE" id="PS50109"/>
    </source>
</evidence>
<keyword evidence="11" id="KW-0547">Nucleotide-binding</keyword>
<feature type="transmembrane region" description="Helical" evidence="8">
    <location>
        <begin position="134"/>
        <end position="152"/>
    </location>
</feature>
<feature type="transmembrane region" description="Helical" evidence="8">
    <location>
        <begin position="73"/>
        <end position="93"/>
    </location>
</feature>
<evidence type="ECO:0000259" key="10">
    <source>
        <dbReference type="PROSITE" id="PS50110"/>
    </source>
</evidence>
<dbReference type="GO" id="GO:0005524">
    <property type="term" value="F:ATP binding"/>
    <property type="evidence" value="ECO:0007669"/>
    <property type="project" value="UniProtKB-KW"/>
</dbReference>
<dbReference type="Pfam" id="PF00072">
    <property type="entry name" value="Response_reg"/>
    <property type="match status" value="1"/>
</dbReference>
<evidence type="ECO:0000256" key="7">
    <source>
        <dbReference type="SAM" id="MobiDB-lite"/>
    </source>
</evidence>
<feature type="domain" description="Histidine kinase" evidence="9">
    <location>
        <begin position="244"/>
        <end position="462"/>
    </location>
</feature>
<proteinExistence type="predicted"/>
<evidence type="ECO:0000256" key="5">
    <source>
        <dbReference type="ARBA" id="ARBA00022777"/>
    </source>
</evidence>
<dbReference type="InterPro" id="IPR003594">
    <property type="entry name" value="HATPase_dom"/>
</dbReference>
<accession>A0ABZ0CUW0</accession>
<keyword evidence="8" id="KW-0472">Membrane</keyword>
<dbReference type="SMART" id="SM00448">
    <property type="entry name" value="REC"/>
    <property type="match status" value="1"/>
</dbReference>
<dbReference type="SMART" id="SM00388">
    <property type="entry name" value="HisKA"/>
    <property type="match status" value="1"/>
</dbReference>
<sequence>MAAADPTPSATPGAPRSAAGAAPDAAHDIRRRVRVAQMAMVFDQTSVAVFAATGFAVALALYLQDIIGRDIVYLWLTIKVAVVVPRVIHGLLFRWRKNDSLRWLHWGRAMLFIDGAAWGLAGLMFAGIEDHSTLTLVVATLAGVSTIAAFVLHADWPSCVAYTAPMQVPGILMMLARGDALGAYGAFATLTFFALLLVSTRRSERQVVEMLTLRYTNEQLTTQLSSALELARLENQAKNEFVANMSHELRTPLHGILGVSNMLLSGPAGASPREGLGVIRRCGEHLLGLINNILEYSRFGVQGVKLHLQVVDLAQIVDDSVAMCKPSAAEKGLPIHGSIDLPRPCVAMADPFRLRQILLNLIGNSVKFTEKGSIRVYAAATEGGRQLRIRVEDTGVGIAPSALDSIFEPFVQVDSSNTRRFGGTGLGLSITRSLCEAMGGRITCRSTLGQGSTFEVMLPIELPPTPAQSPASLPPGHGVSTARLRGKVLLAEDNEVNAIVGESSLVRLGLEVDRVPSGVGVVERVCQTEHPRPDLVLLDCQMPEMDGFEAARRIRAHEAEHHLPRLPIVALTANVFPEDREQCRAAGMDDYLAKPFDIDQLRAVLAQHLDEAATQTPA</sequence>
<keyword evidence="8" id="KW-0812">Transmembrane</keyword>
<feature type="transmembrane region" description="Helical" evidence="8">
    <location>
        <begin position="182"/>
        <end position="200"/>
    </location>
</feature>
<dbReference type="RefSeq" id="WP_316699249.1">
    <property type="nucleotide sequence ID" value="NZ_CP136336.1"/>
</dbReference>
<organism evidence="11 12">
    <name type="scientific">Piscinibacter gummiphilus</name>
    <dbReference type="NCBI Taxonomy" id="946333"/>
    <lineage>
        <taxon>Bacteria</taxon>
        <taxon>Pseudomonadati</taxon>
        <taxon>Pseudomonadota</taxon>
        <taxon>Betaproteobacteria</taxon>
        <taxon>Burkholderiales</taxon>
        <taxon>Sphaerotilaceae</taxon>
        <taxon>Piscinibacter</taxon>
    </lineage>
</organism>
<evidence type="ECO:0000313" key="12">
    <source>
        <dbReference type="Proteomes" id="UP001303946"/>
    </source>
</evidence>
<dbReference type="InterPro" id="IPR011006">
    <property type="entry name" value="CheY-like_superfamily"/>
</dbReference>
<dbReference type="Gene3D" id="3.30.565.10">
    <property type="entry name" value="Histidine kinase-like ATPase, C-terminal domain"/>
    <property type="match status" value="1"/>
</dbReference>
<evidence type="ECO:0000256" key="1">
    <source>
        <dbReference type="ARBA" id="ARBA00000085"/>
    </source>
</evidence>
<dbReference type="SMART" id="SM00387">
    <property type="entry name" value="HATPase_c"/>
    <property type="match status" value="1"/>
</dbReference>